<sequence length="205" mass="23039">MKQLIAPLLALAVFSGGISRAQEEARLKIATVDMQALTQEYNRTKTTKAKMEKDIARVKADGEERMKHLQELAKSLEGMKKQIDDPSIAENKRRELMNSRQLKGQELQSLQAELEDFMKRKDRAVKEQIMVDLKTILGEIRDKVQKHAESEGYDYVLDKAGVSTSQVPILLYTKDATDITEVLLKSINDGVPGPDAAEPEKKEGE</sequence>
<gene>
    <name evidence="4" type="ORF">OJ996_12860</name>
</gene>
<dbReference type="EMBL" id="JAPDDR010000006">
    <property type="protein sequence ID" value="MCW1914471.1"/>
    <property type="molecule type" value="Genomic_DNA"/>
</dbReference>
<dbReference type="SMART" id="SM00935">
    <property type="entry name" value="OmpH"/>
    <property type="match status" value="1"/>
</dbReference>
<accession>A0ABT3G3Q8</accession>
<comment type="similarity">
    <text evidence="1">Belongs to the Skp family.</text>
</comment>
<dbReference type="InterPro" id="IPR005632">
    <property type="entry name" value="Chaperone_Skp"/>
</dbReference>
<feature type="coiled-coil region" evidence="3">
    <location>
        <begin position="20"/>
        <end position="127"/>
    </location>
</feature>
<organism evidence="4 5">
    <name type="scientific">Luteolibacter rhizosphaerae</name>
    <dbReference type="NCBI Taxonomy" id="2989719"/>
    <lineage>
        <taxon>Bacteria</taxon>
        <taxon>Pseudomonadati</taxon>
        <taxon>Verrucomicrobiota</taxon>
        <taxon>Verrucomicrobiia</taxon>
        <taxon>Verrucomicrobiales</taxon>
        <taxon>Verrucomicrobiaceae</taxon>
        <taxon>Luteolibacter</taxon>
    </lineage>
</organism>
<reference evidence="4" key="1">
    <citation type="submission" date="2022-10" db="EMBL/GenBank/DDBJ databases">
        <title>Luteolibacter sp. GHJ8, whole genome shotgun sequencing project.</title>
        <authorList>
            <person name="Zhao G."/>
            <person name="Shen L."/>
        </authorList>
    </citation>
    <scope>NUCLEOTIDE SEQUENCE</scope>
    <source>
        <strain evidence="4">GHJ8</strain>
    </source>
</reference>
<dbReference type="InterPro" id="IPR024930">
    <property type="entry name" value="Skp_dom_sf"/>
</dbReference>
<keyword evidence="2" id="KW-0732">Signal</keyword>
<evidence type="ECO:0000256" key="3">
    <source>
        <dbReference type="SAM" id="Coils"/>
    </source>
</evidence>
<dbReference type="SUPFAM" id="SSF111384">
    <property type="entry name" value="OmpH-like"/>
    <property type="match status" value="1"/>
</dbReference>
<proteinExistence type="inferred from homology"/>
<dbReference type="RefSeq" id="WP_264514001.1">
    <property type="nucleotide sequence ID" value="NZ_JAPDDR010000006.1"/>
</dbReference>
<name>A0ABT3G3Q8_9BACT</name>
<evidence type="ECO:0000313" key="4">
    <source>
        <dbReference type="EMBL" id="MCW1914471.1"/>
    </source>
</evidence>
<evidence type="ECO:0000256" key="2">
    <source>
        <dbReference type="ARBA" id="ARBA00022729"/>
    </source>
</evidence>
<keyword evidence="5" id="KW-1185">Reference proteome</keyword>
<dbReference type="Proteomes" id="UP001165653">
    <property type="component" value="Unassembled WGS sequence"/>
</dbReference>
<evidence type="ECO:0000313" key="5">
    <source>
        <dbReference type="Proteomes" id="UP001165653"/>
    </source>
</evidence>
<dbReference type="PANTHER" id="PTHR35089:SF1">
    <property type="entry name" value="CHAPERONE PROTEIN SKP"/>
    <property type="match status" value="1"/>
</dbReference>
<comment type="caution">
    <text evidence="4">The sequence shown here is derived from an EMBL/GenBank/DDBJ whole genome shotgun (WGS) entry which is preliminary data.</text>
</comment>
<protein>
    <submittedName>
        <fullName evidence="4">OmpH family outer membrane protein</fullName>
    </submittedName>
</protein>
<dbReference type="Pfam" id="PF03938">
    <property type="entry name" value="OmpH"/>
    <property type="match status" value="1"/>
</dbReference>
<keyword evidence="3" id="KW-0175">Coiled coil</keyword>
<evidence type="ECO:0000256" key="1">
    <source>
        <dbReference type="ARBA" id="ARBA00009091"/>
    </source>
</evidence>
<dbReference type="PANTHER" id="PTHR35089">
    <property type="entry name" value="CHAPERONE PROTEIN SKP"/>
    <property type="match status" value="1"/>
</dbReference>
<dbReference type="Gene3D" id="3.30.910.20">
    <property type="entry name" value="Skp domain"/>
    <property type="match status" value="1"/>
</dbReference>